<proteinExistence type="predicted"/>
<sequence>TTQGRQRDCHILASTTQGRRPPIPRLIPFATSGRESGFGYSLHTNPMALWRAESRPVWCSPLHPSAYLIFLAAGLVTSALAIYLGLVIYANKPPHVAPNDSLESLSNQLLTEYLSLQQVYNSHRFASSLGGIHASVAPLCIAFHIFSLVHEEFHTALNRYPFRPLPIVVQKTMDECKRIESDMNRKLLDVLHQLQLILIVERPGFEILYEEVMFIAKLFSWLFRSQGFRTKIAAVEDSFPFDKHTKDPKAGRDFAELRCLRILVNRSFASDAKEKKIWKAFEADAKAVAEDALNSILTVSNRMAEPIKKGCKFCSDQLLHLGRTAIYYSLINYRTDVANYRVITSVCRLFKDLRDKSNADLVQKMDALNGCWVKCRTATLPDPQSFIACSKAFTEFRPVSSMILTHETGNHFLHFYKYCFRALTDRFVEKYFTHEQLMALFRPFQDVAHNMIPMQLIDQIEPPIVDALKTVQNLTEIKRVS</sequence>
<dbReference type="EMBL" id="HACM01011408">
    <property type="protein sequence ID" value="CRZ11850.1"/>
    <property type="molecule type" value="Transcribed_RNA"/>
</dbReference>
<feature type="non-terminal residue" evidence="2">
    <location>
        <position position="1"/>
    </location>
</feature>
<evidence type="ECO:0000256" key="1">
    <source>
        <dbReference type="SAM" id="Phobius"/>
    </source>
</evidence>
<feature type="transmembrane region" description="Helical" evidence="1">
    <location>
        <begin position="66"/>
        <end position="89"/>
    </location>
</feature>
<organism evidence="2">
    <name type="scientific">Spongospora subterranea</name>
    <dbReference type="NCBI Taxonomy" id="70186"/>
    <lineage>
        <taxon>Eukaryota</taxon>
        <taxon>Sar</taxon>
        <taxon>Rhizaria</taxon>
        <taxon>Endomyxa</taxon>
        <taxon>Phytomyxea</taxon>
        <taxon>Plasmodiophorida</taxon>
        <taxon>Plasmodiophoridae</taxon>
        <taxon>Spongospora</taxon>
    </lineage>
</organism>
<keyword evidence="1" id="KW-1133">Transmembrane helix</keyword>
<reference evidence="2" key="1">
    <citation type="submission" date="2015-04" db="EMBL/GenBank/DDBJ databases">
        <title>The genome sequence of the plant pathogenic Rhizarian Plasmodiophora brassicae reveals insights in its biotrophic life cycle and the origin of chitin synthesis.</title>
        <authorList>
            <person name="Schwelm A."/>
            <person name="Fogelqvist J."/>
            <person name="Knaust A."/>
            <person name="Julke S."/>
            <person name="Lilja T."/>
            <person name="Dhandapani V."/>
            <person name="Bonilla-Rosso G."/>
            <person name="Karlsson M."/>
            <person name="Shevchenko A."/>
            <person name="Choi S.R."/>
            <person name="Kim H.G."/>
            <person name="Park J.Y."/>
            <person name="Lim Y.P."/>
            <person name="Ludwig-Muller J."/>
            <person name="Dixelius C."/>
        </authorList>
    </citation>
    <scope>NUCLEOTIDE SEQUENCE</scope>
    <source>
        <tissue evidence="2">Potato root galls</tissue>
    </source>
</reference>
<accession>A0A0H5RC95</accession>
<name>A0A0H5RC95_9EUKA</name>
<evidence type="ECO:0000313" key="2">
    <source>
        <dbReference type="EMBL" id="CRZ11850.1"/>
    </source>
</evidence>
<keyword evidence="1" id="KW-0812">Transmembrane</keyword>
<dbReference type="AlphaFoldDB" id="A0A0H5RC95"/>
<protein>
    <submittedName>
        <fullName evidence="2">Uncharacterized protein</fullName>
    </submittedName>
</protein>
<keyword evidence="1" id="KW-0472">Membrane</keyword>